<organism evidence="3 4">
    <name type="scientific">Effrenium voratum</name>
    <dbReference type="NCBI Taxonomy" id="2562239"/>
    <lineage>
        <taxon>Eukaryota</taxon>
        <taxon>Sar</taxon>
        <taxon>Alveolata</taxon>
        <taxon>Dinophyceae</taxon>
        <taxon>Suessiales</taxon>
        <taxon>Symbiodiniaceae</taxon>
        <taxon>Effrenium</taxon>
    </lineage>
</organism>
<dbReference type="PANTHER" id="PTHR24111:SF0">
    <property type="entry name" value="LEUCINE-RICH REPEAT-CONTAINING PROTEIN"/>
    <property type="match status" value="1"/>
</dbReference>
<dbReference type="Gene3D" id="3.80.10.10">
    <property type="entry name" value="Ribonuclease Inhibitor"/>
    <property type="match status" value="1"/>
</dbReference>
<keyword evidence="1" id="KW-0677">Repeat</keyword>
<dbReference type="EMBL" id="CAUJNA010002924">
    <property type="protein sequence ID" value="CAJ1394714.1"/>
    <property type="molecule type" value="Genomic_DNA"/>
</dbReference>
<proteinExistence type="predicted"/>
<evidence type="ECO:0000259" key="2">
    <source>
        <dbReference type="PROSITE" id="PS51203"/>
    </source>
</evidence>
<evidence type="ECO:0000256" key="1">
    <source>
        <dbReference type="ARBA" id="ARBA00022737"/>
    </source>
</evidence>
<dbReference type="InterPro" id="IPR052201">
    <property type="entry name" value="LRR-containing_regulator"/>
</dbReference>
<dbReference type="CDD" id="cd06463">
    <property type="entry name" value="p23_like"/>
    <property type="match status" value="1"/>
</dbReference>
<dbReference type="PROSITE" id="PS51203">
    <property type="entry name" value="CS"/>
    <property type="match status" value="1"/>
</dbReference>
<name>A0AA36N6V3_9DINO</name>
<dbReference type="Proteomes" id="UP001178507">
    <property type="component" value="Unassembled WGS sequence"/>
</dbReference>
<feature type="domain" description="CS" evidence="2">
    <location>
        <begin position="293"/>
        <end position="378"/>
    </location>
</feature>
<dbReference type="Gene3D" id="2.60.40.790">
    <property type="match status" value="1"/>
</dbReference>
<reference evidence="3" key="1">
    <citation type="submission" date="2023-08" db="EMBL/GenBank/DDBJ databases">
        <authorList>
            <person name="Chen Y."/>
            <person name="Shah S."/>
            <person name="Dougan E. K."/>
            <person name="Thang M."/>
            <person name="Chan C."/>
        </authorList>
    </citation>
    <scope>NUCLEOTIDE SEQUENCE</scope>
</reference>
<dbReference type="InterPro" id="IPR032675">
    <property type="entry name" value="LRR_dom_sf"/>
</dbReference>
<evidence type="ECO:0000313" key="3">
    <source>
        <dbReference type="EMBL" id="CAJ1394714.1"/>
    </source>
</evidence>
<dbReference type="PANTHER" id="PTHR24111">
    <property type="entry name" value="LEUCINE-RICH REPEAT-CONTAINING PROTEIN 34"/>
    <property type="match status" value="1"/>
</dbReference>
<dbReference type="AlphaFoldDB" id="A0AA36N6V3"/>
<dbReference type="SUPFAM" id="SSF49764">
    <property type="entry name" value="HSP20-like chaperones"/>
    <property type="match status" value="1"/>
</dbReference>
<gene>
    <name evidence="3" type="ORF">EVOR1521_LOCUS19315</name>
</gene>
<keyword evidence="4" id="KW-1185">Reference proteome</keyword>
<evidence type="ECO:0000313" key="4">
    <source>
        <dbReference type="Proteomes" id="UP001178507"/>
    </source>
</evidence>
<dbReference type="SMART" id="SM00368">
    <property type="entry name" value="LRR_RI"/>
    <property type="match status" value="3"/>
</dbReference>
<dbReference type="InterPro" id="IPR008978">
    <property type="entry name" value="HSP20-like_chaperone"/>
</dbReference>
<dbReference type="InterPro" id="IPR007052">
    <property type="entry name" value="CS_dom"/>
</dbReference>
<dbReference type="SUPFAM" id="SSF52047">
    <property type="entry name" value="RNI-like"/>
    <property type="match status" value="1"/>
</dbReference>
<protein>
    <recommendedName>
        <fullName evidence="2">CS domain-containing protein</fullName>
    </recommendedName>
</protein>
<comment type="caution">
    <text evidence="3">The sequence shown here is derived from an EMBL/GenBank/DDBJ whole genome shotgun (WGS) entry which is preliminary data.</text>
</comment>
<sequence length="379" mass="41802">MSLRLELRSAVVDLAVRWTQEARFVEPQVWEFQAFLKREKLAEFQLFGCSSLDIRLLAEDVSKKQELRLLDFQDPRGSAHFVTVDFGDINLGPSMAAELAQALQAEQSLSELRCNISNAHCLAQMGQLSAIELRGNLGEPALEKLAGLLQSSESLKMLRLPSTGISCKGAALLAAGLQQNDFLLELDLHANAIGDQGAAFLAKALEVNPYVLESLDLSDNRLSEAAVPGLQHSFANSFSMAVLRLGEHGSLKKTPSAAVGLEGEPLQPPRDLQRFAVRCHRQGAEILVHDRDPTAELSDMQQDEKELDLVFSVPGLKRHHPVHVALSSRRLKFTAGEVSFDAELLEEIDPLRYDVSCRESTLELSLTKAQPGHWSRLLQ</sequence>
<accession>A0AA36N6V3</accession>